<dbReference type="InterPro" id="IPR011701">
    <property type="entry name" value="MFS"/>
</dbReference>
<dbReference type="InterPro" id="IPR020846">
    <property type="entry name" value="MFS_dom"/>
</dbReference>
<feature type="domain" description="Major facilitator superfamily (MFS) profile" evidence="6">
    <location>
        <begin position="5"/>
        <end position="387"/>
    </location>
</feature>
<comment type="subcellular location">
    <subcellularLocation>
        <location evidence="1">Cell membrane</location>
        <topology evidence="1">Multi-pass membrane protein</topology>
    </subcellularLocation>
</comment>
<evidence type="ECO:0000256" key="3">
    <source>
        <dbReference type="ARBA" id="ARBA00022989"/>
    </source>
</evidence>
<feature type="transmembrane region" description="Helical" evidence="5">
    <location>
        <begin position="332"/>
        <end position="359"/>
    </location>
</feature>
<dbReference type="SUPFAM" id="SSF103473">
    <property type="entry name" value="MFS general substrate transporter"/>
    <property type="match status" value="1"/>
</dbReference>
<evidence type="ECO:0000256" key="2">
    <source>
        <dbReference type="ARBA" id="ARBA00022692"/>
    </source>
</evidence>
<dbReference type="InterPro" id="IPR036259">
    <property type="entry name" value="MFS_trans_sf"/>
</dbReference>
<evidence type="ECO:0000256" key="1">
    <source>
        <dbReference type="ARBA" id="ARBA00004651"/>
    </source>
</evidence>
<dbReference type="PANTHER" id="PTHR23508:SF10">
    <property type="entry name" value="CARBOXYLIC ACID TRANSPORTER PROTEIN HOMOLOG"/>
    <property type="match status" value="1"/>
</dbReference>
<evidence type="ECO:0000313" key="8">
    <source>
        <dbReference type="Proteomes" id="UP001597542"/>
    </source>
</evidence>
<keyword evidence="8" id="KW-1185">Reference proteome</keyword>
<feature type="transmembrane region" description="Helical" evidence="5">
    <location>
        <begin position="246"/>
        <end position="266"/>
    </location>
</feature>
<protein>
    <submittedName>
        <fullName evidence="7">Aromatic acid/H+ symport family MFS transporter</fullName>
    </submittedName>
</protein>
<sequence length="401" mass="41840">MPWRAIAIGLAVMTLEGYDLVAFGATTPLLLRHQPWHLSLPELGTLGSLTPVGMLFGALLVGPLTDRYGRRRTTLLSIAVVSLGMFACAFVSNLELFGASRLVVGLGVGAVYPAMGPLIFELAPPKRKNLSSAIVQCGVTVGGSLASVVAASFLQGDNFRPEYVVGGAVGLLLLPMTYRWLPESPVYRREPAGARGLRVVLRQPYAGTTALFCVMVICSFLLIFGINTWLPQLMQAARYPLDSSLMFLTLLNVGATVGGLAIAVLADRAGSRIPIIACFVVAAGAMAALSIRSPLIVLSVIVLIGGAGAFGVQGLINVYIARTYPAHARASAIGVALGIGRIGAIAGPVLGGWVLAAGLAPQWNFLLFAVPAILGALLTVALGGFRRTAEARTSQLVEEPA</sequence>
<evidence type="ECO:0000256" key="5">
    <source>
        <dbReference type="SAM" id="Phobius"/>
    </source>
</evidence>
<dbReference type="Gene3D" id="1.20.1250.20">
    <property type="entry name" value="MFS general substrate transporter like domains"/>
    <property type="match status" value="2"/>
</dbReference>
<dbReference type="PROSITE" id="PS50850">
    <property type="entry name" value="MFS"/>
    <property type="match status" value="1"/>
</dbReference>
<organism evidence="7 8">
    <name type="scientific">Amycolatopsis albidoflavus</name>
    <dbReference type="NCBI Taxonomy" id="102226"/>
    <lineage>
        <taxon>Bacteria</taxon>
        <taxon>Bacillati</taxon>
        <taxon>Actinomycetota</taxon>
        <taxon>Actinomycetes</taxon>
        <taxon>Pseudonocardiales</taxon>
        <taxon>Pseudonocardiaceae</taxon>
        <taxon>Amycolatopsis</taxon>
    </lineage>
</organism>
<evidence type="ECO:0000313" key="7">
    <source>
        <dbReference type="EMBL" id="MFD2486601.1"/>
    </source>
</evidence>
<proteinExistence type="predicted"/>
<reference evidence="8" key="1">
    <citation type="journal article" date="2019" name="Int. J. Syst. Evol. Microbiol.">
        <title>The Global Catalogue of Microorganisms (GCM) 10K type strain sequencing project: providing services to taxonomists for standard genome sequencing and annotation.</title>
        <authorList>
            <consortium name="The Broad Institute Genomics Platform"/>
            <consortium name="The Broad Institute Genome Sequencing Center for Infectious Disease"/>
            <person name="Wu L."/>
            <person name="Ma J."/>
        </authorList>
    </citation>
    <scope>NUCLEOTIDE SEQUENCE [LARGE SCALE GENOMIC DNA]</scope>
    <source>
        <strain evidence="8">CGMCC 4.7638</strain>
    </source>
</reference>
<dbReference type="CDD" id="cd17365">
    <property type="entry name" value="MFS_PcaK_like"/>
    <property type="match status" value="1"/>
</dbReference>
<feature type="transmembrane region" description="Helical" evidence="5">
    <location>
        <begin position="297"/>
        <end position="320"/>
    </location>
</feature>
<dbReference type="Pfam" id="PF07690">
    <property type="entry name" value="MFS_1"/>
    <property type="match status" value="1"/>
</dbReference>
<feature type="transmembrane region" description="Helical" evidence="5">
    <location>
        <begin position="205"/>
        <end position="226"/>
    </location>
</feature>
<feature type="transmembrane region" description="Helical" evidence="5">
    <location>
        <begin position="273"/>
        <end position="291"/>
    </location>
</feature>
<keyword evidence="2 5" id="KW-0812">Transmembrane</keyword>
<name>A0ABW5IB43_9PSEU</name>
<evidence type="ECO:0000256" key="4">
    <source>
        <dbReference type="ARBA" id="ARBA00023136"/>
    </source>
</evidence>
<accession>A0ABW5IB43</accession>
<keyword evidence="4 5" id="KW-0472">Membrane</keyword>
<feature type="transmembrane region" description="Helical" evidence="5">
    <location>
        <begin position="43"/>
        <end position="62"/>
    </location>
</feature>
<dbReference type="InterPro" id="IPR005829">
    <property type="entry name" value="Sugar_transporter_CS"/>
</dbReference>
<evidence type="ECO:0000259" key="6">
    <source>
        <dbReference type="PROSITE" id="PS50850"/>
    </source>
</evidence>
<dbReference type="RefSeq" id="WP_344280875.1">
    <property type="nucleotide sequence ID" value="NZ_BAAAHV010000017.1"/>
</dbReference>
<dbReference type="EMBL" id="JBHUKQ010000023">
    <property type="protein sequence ID" value="MFD2486601.1"/>
    <property type="molecule type" value="Genomic_DNA"/>
</dbReference>
<feature type="transmembrane region" description="Helical" evidence="5">
    <location>
        <begin position="365"/>
        <end position="385"/>
    </location>
</feature>
<dbReference type="Proteomes" id="UP001597542">
    <property type="component" value="Unassembled WGS sequence"/>
</dbReference>
<feature type="transmembrane region" description="Helical" evidence="5">
    <location>
        <begin position="163"/>
        <end position="181"/>
    </location>
</feature>
<feature type="transmembrane region" description="Helical" evidence="5">
    <location>
        <begin position="98"/>
        <end position="120"/>
    </location>
</feature>
<comment type="caution">
    <text evidence="7">The sequence shown here is derived from an EMBL/GenBank/DDBJ whole genome shotgun (WGS) entry which is preliminary data.</text>
</comment>
<dbReference type="PANTHER" id="PTHR23508">
    <property type="entry name" value="CARBOXYLIC ACID TRANSPORTER PROTEIN HOMOLOG"/>
    <property type="match status" value="1"/>
</dbReference>
<feature type="transmembrane region" description="Helical" evidence="5">
    <location>
        <begin position="132"/>
        <end position="151"/>
    </location>
</feature>
<gene>
    <name evidence="7" type="ORF">ACFSUT_40455</name>
</gene>
<keyword evidence="3 5" id="KW-1133">Transmembrane helix</keyword>
<feature type="transmembrane region" description="Helical" evidence="5">
    <location>
        <begin position="74"/>
        <end position="92"/>
    </location>
</feature>
<dbReference type="PROSITE" id="PS00217">
    <property type="entry name" value="SUGAR_TRANSPORT_2"/>
    <property type="match status" value="1"/>
</dbReference>